<reference evidence="1 2" key="1">
    <citation type="journal article" date="2024" name="BMC Genomics">
        <title>De novo assembly and annotation of Popillia japonica's genome with initial clues to its potential as an invasive pest.</title>
        <authorList>
            <person name="Cucini C."/>
            <person name="Boschi S."/>
            <person name="Funari R."/>
            <person name="Cardaioli E."/>
            <person name="Iannotti N."/>
            <person name="Marturano G."/>
            <person name="Paoli F."/>
            <person name="Bruttini M."/>
            <person name="Carapelli A."/>
            <person name="Frati F."/>
            <person name="Nardi F."/>
        </authorList>
    </citation>
    <scope>NUCLEOTIDE SEQUENCE [LARGE SCALE GENOMIC DNA]</scope>
    <source>
        <strain evidence="1">DMR45628</strain>
    </source>
</reference>
<sequence length="113" mass="12704">MNRAIISYVTVNLKQGIVSSQLRPPRRTNKASSPIRTSTNGAELLPNAILYNRTAIVRCKRGVMRHRTFIRIQDCELRRTLRCSEATAAATLPICNLQRNSVRITLLGARELS</sequence>
<protein>
    <submittedName>
        <fullName evidence="1">Uncharacterized protein</fullName>
    </submittedName>
</protein>
<organism evidence="1 2">
    <name type="scientific">Popillia japonica</name>
    <name type="common">Japanese beetle</name>
    <dbReference type="NCBI Taxonomy" id="7064"/>
    <lineage>
        <taxon>Eukaryota</taxon>
        <taxon>Metazoa</taxon>
        <taxon>Ecdysozoa</taxon>
        <taxon>Arthropoda</taxon>
        <taxon>Hexapoda</taxon>
        <taxon>Insecta</taxon>
        <taxon>Pterygota</taxon>
        <taxon>Neoptera</taxon>
        <taxon>Endopterygota</taxon>
        <taxon>Coleoptera</taxon>
        <taxon>Polyphaga</taxon>
        <taxon>Scarabaeiformia</taxon>
        <taxon>Scarabaeidae</taxon>
        <taxon>Rutelinae</taxon>
        <taxon>Popillia</taxon>
    </lineage>
</organism>
<name>A0AAW1LY14_POPJA</name>
<evidence type="ECO:0000313" key="1">
    <source>
        <dbReference type="EMBL" id="KAK9738299.1"/>
    </source>
</evidence>
<dbReference type="AlphaFoldDB" id="A0AAW1LY14"/>
<evidence type="ECO:0000313" key="2">
    <source>
        <dbReference type="Proteomes" id="UP001458880"/>
    </source>
</evidence>
<dbReference type="EMBL" id="JASPKY010000088">
    <property type="protein sequence ID" value="KAK9738299.1"/>
    <property type="molecule type" value="Genomic_DNA"/>
</dbReference>
<dbReference type="Proteomes" id="UP001458880">
    <property type="component" value="Unassembled WGS sequence"/>
</dbReference>
<accession>A0AAW1LY14</accession>
<keyword evidence="2" id="KW-1185">Reference proteome</keyword>
<comment type="caution">
    <text evidence="1">The sequence shown here is derived from an EMBL/GenBank/DDBJ whole genome shotgun (WGS) entry which is preliminary data.</text>
</comment>
<proteinExistence type="predicted"/>
<gene>
    <name evidence="1" type="ORF">QE152_g9989</name>
</gene>